<dbReference type="EMBL" id="MN740414">
    <property type="protein sequence ID" value="QHU05420.1"/>
    <property type="molecule type" value="Genomic_DNA"/>
</dbReference>
<reference evidence="1" key="1">
    <citation type="journal article" date="2020" name="Nature">
        <title>Giant virus diversity and host interactions through global metagenomics.</title>
        <authorList>
            <person name="Schulz F."/>
            <person name="Roux S."/>
            <person name="Paez-Espino D."/>
            <person name="Jungbluth S."/>
            <person name="Walsh D.A."/>
            <person name="Denef V.J."/>
            <person name="McMahon K.D."/>
            <person name="Konstantinidis K.T."/>
            <person name="Eloe-Fadrosh E.A."/>
            <person name="Kyrpides N.C."/>
            <person name="Woyke T."/>
        </authorList>
    </citation>
    <scope>NUCLEOTIDE SEQUENCE</scope>
    <source>
        <strain evidence="1">GVMAG-M-3300027734-16</strain>
    </source>
</reference>
<sequence>MKYLIVKGACGFGDRLESLKMCVKYALKHNLQIYVDWTDNIWSHSGETFYTYFDLVNMPVLKSIDDIPEDATVYPPQWRGNLKESYNTFGAISVELALDYIDDIIFDADVIVYTCNGKRWTYNESTFFANVFRVVDSRIINKVKDRQQRYDLKTKIGIHLRGTDRATEIDKSHRMAGINIRMVAAGILNGAKFIGVSDDPEYVNLWRGRFREFPMLTEVGNLGGREGVHNKSKDSLTISKDTLNVDLLVDFFTLASCKNIISTSKDSRFSQEAQRLSKHVNTILS</sequence>
<dbReference type="AlphaFoldDB" id="A0A6C0JKX1"/>
<dbReference type="Gene3D" id="3.40.50.11340">
    <property type="match status" value="1"/>
</dbReference>
<organism evidence="1">
    <name type="scientific">viral metagenome</name>
    <dbReference type="NCBI Taxonomy" id="1070528"/>
    <lineage>
        <taxon>unclassified sequences</taxon>
        <taxon>metagenomes</taxon>
        <taxon>organismal metagenomes</taxon>
    </lineage>
</organism>
<dbReference type="Gene3D" id="3.40.50.11350">
    <property type="match status" value="1"/>
</dbReference>
<accession>A0A6C0JKX1</accession>
<evidence type="ECO:0000313" key="1">
    <source>
        <dbReference type="EMBL" id="QHU05420.1"/>
    </source>
</evidence>
<proteinExistence type="predicted"/>
<protein>
    <submittedName>
        <fullName evidence="1">Uncharacterized protein</fullName>
    </submittedName>
</protein>
<name>A0A6C0JKX1_9ZZZZ</name>